<evidence type="ECO:0000256" key="2">
    <source>
        <dbReference type="ARBA" id="ARBA00022670"/>
    </source>
</evidence>
<comment type="caution">
    <text evidence="6">The sequence shown here is derived from an EMBL/GenBank/DDBJ whole genome shotgun (WGS) entry which is preliminary data.</text>
</comment>
<dbReference type="InterPro" id="IPR000064">
    <property type="entry name" value="NLP_P60_dom"/>
</dbReference>
<feature type="domain" description="NlpC/P60" evidence="5">
    <location>
        <begin position="15"/>
        <end position="101"/>
    </location>
</feature>
<evidence type="ECO:0000256" key="3">
    <source>
        <dbReference type="ARBA" id="ARBA00022801"/>
    </source>
</evidence>
<sequence length="132" mass="15364">MNIIPYLDRYWKKGEYDCWSLVREVYRQEAGIDLPVIVVDVDNLRDVLRAFTDEHNLSCWHPVPEPEHLCLAFFSPGRHHTTHCGIWLDIADGRFLHLPRNSFTVCEDRQGLERGGWVNPSFYRYSASSGVS</sequence>
<keyword evidence="2" id="KW-0645">Protease</keyword>
<keyword evidence="3" id="KW-0378">Hydrolase</keyword>
<evidence type="ECO:0000259" key="5">
    <source>
        <dbReference type="Pfam" id="PF00877"/>
    </source>
</evidence>
<keyword evidence="4" id="KW-0788">Thiol protease</keyword>
<dbReference type="AlphaFoldDB" id="A0A2H9TBS7"/>
<comment type="similarity">
    <text evidence="1">Belongs to the peptidase C40 family.</text>
</comment>
<dbReference type="InterPro" id="IPR038765">
    <property type="entry name" value="Papain-like_cys_pep_sf"/>
</dbReference>
<proteinExistence type="inferred from homology"/>
<name>A0A2H9TBS7_9ZZZZ</name>
<accession>A0A2H9TBS7</accession>
<dbReference type="EMBL" id="NSIT01000009">
    <property type="protein sequence ID" value="PJE80653.1"/>
    <property type="molecule type" value="Genomic_DNA"/>
</dbReference>
<evidence type="ECO:0000256" key="1">
    <source>
        <dbReference type="ARBA" id="ARBA00007074"/>
    </source>
</evidence>
<dbReference type="GO" id="GO:0006508">
    <property type="term" value="P:proteolysis"/>
    <property type="evidence" value="ECO:0007669"/>
    <property type="project" value="UniProtKB-KW"/>
</dbReference>
<organism evidence="6">
    <name type="scientific">invertebrate metagenome</name>
    <dbReference type="NCBI Taxonomy" id="1711999"/>
    <lineage>
        <taxon>unclassified sequences</taxon>
        <taxon>metagenomes</taxon>
        <taxon>organismal metagenomes</taxon>
    </lineage>
</organism>
<dbReference type="Pfam" id="PF00877">
    <property type="entry name" value="NLPC_P60"/>
    <property type="match status" value="1"/>
</dbReference>
<gene>
    <name evidence="6" type="ORF">CI610_00314</name>
</gene>
<protein>
    <recommendedName>
        <fullName evidence="5">NlpC/P60 domain-containing protein</fullName>
    </recommendedName>
</protein>
<dbReference type="Gene3D" id="3.90.1720.10">
    <property type="entry name" value="endopeptidase domain like (from Nostoc punctiforme)"/>
    <property type="match status" value="1"/>
</dbReference>
<evidence type="ECO:0000313" key="6">
    <source>
        <dbReference type="EMBL" id="PJE80653.1"/>
    </source>
</evidence>
<dbReference type="GO" id="GO:0008234">
    <property type="term" value="F:cysteine-type peptidase activity"/>
    <property type="evidence" value="ECO:0007669"/>
    <property type="project" value="UniProtKB-KW"/>
</dbReference>
<evidence type="ECO:0000256" key="4">
    <source>
        <dbReference type="ARBA" id="ARBA00022807"/>
    </source>
</evidence>
<dbReference type="SUPFAM" id="SSF54001">
    <property type="entry name" value="Cysteine proteinases"/>
    <property type="match status" value="1"/>
</dbReference>
<reference evidence="6" key="1">
    <citation type="journal article" date="2017" name="Appl. Environ. Microbiol.">
        <title>Molecular characterization of an Endozoicomonas-like organism causing infection in king scallop Pecten maximus L.</title>
        <authorList>
            <person name="Cano I."/>
            <person name="van Aerle R."/>
            <person name="Ross S."/>
            <person name="Verner-Jeffreys D.W."/>
            <person name="Paley R.K."/>
            <person name="Rimmer G."/>
            <person name="Ryder D."/>
            <person name="Hooper P."/>
            <person name="Stone D."/>
            <person name="Feist S.W."/>
        </authorList>
    </citation>
    <scope>NUCLEOTIDE SEQUENCE</scope>
</reference>